<comment type="caution">
    <text evidence="2">The sequence shown here is derived from an EMBL/GenBank/DDBJ whole genome shotgun (WGS) entry which is preliminary data.</text>
</comment>
<feature type="domain" description="Predicted pPIWI-associating nuclease" evidence="1">
    <location>
        <begin position="221"/>
        <end position="324"/>
    </location>
</feature>
<proteinExistence type="predicted"/>
<evidence type="ECO:0000313" key="3">
    <source>
        <dbReference type="Proteomes" id="UP000033831"/>
    </source>
</evidence>
<reference evidence="2 3" key="1">
    <citation type="journal article" date="2015" name="Nature">
        <title>rRNA introns, odd ribosomes, and small enigmatic genomes across a large radiation of phyla.</title>
        <authorList>
            <person name="Brown C.T."/>
            <person name="Hug L.A."/>
            <person name="Thomas B.C."/>
            <person name="Sharon I."/>
            <person name="Castelle C.J."/>
            <person name="Singh A."/>
            <person name="Wilkins M.J."/>
            <person name="Williams K.H."/>
            <person name="Banfield J.F."/>
        </authorList>
    </citation>
    <scope>NUCLEOTIDE SEQUENCE [LARGE SCALE GENOMIC DNA]</scope>
</reference>
<protein>
    <recommendedName>
        <fullName evidence="1">Predicted pPIWI-associating nuclease domain-containing protein</fullName>
    </recommendedName>
</protein>
<dbReference type="EMBL" id="LCGX01000047">
    <property type="protein sequence ID" value="KKT22035.1"/>
    <property type="molecule type" value="Genomic_DNA"/>
</dbReference>
<organism evidence="2 3">
    <name type="scientific">Candidatus Nomurabacteria bacterium GW2011_GWF2_43_8</name>
    <dbReference type="NCBI Taxonomy" id="1618779"/>
    <lineage>
        <taxon>Bacteria</taxon>
        <taxon>Candidatus Nomuraibacteriota</taxon>
    </lineage>
</organism>
<dbReference type="InterPro" id="IPR040556">
    <property type="entry name" value="pP_pnuc_1"/>
</dbReference>
<dbReference type="Pfam" id="PF18165">
    <property type="entry name" value="pP_pnuc_1"/>
    <property type="match status" value="1"/>
</dbReference>
<evidence type="ECO:0000259" key="1">
    <source>
        <dbReference type="Pfam" id="PF18165"/>
    </source>
</evidence>
<accession>A0A0G1FI03</accession>
<dbReference type="AlphaFoldDB" id="A0A0G1FI03"/>
<name>A0A0G1FI03_9BACT</name>
<dbReference type="Proteomes" id="UP000033831">
    <property type="component" value="Unassembled WGS sequence"/>
</dbReference>
<sequence length="345" mass="38279">MKDEDIKKVNFGGGLNQYVYDGTSANLIMPATTRLQENITALNDFSTGLNVSMQSPFTKDYASTLEVQRGTLKLINDTGGLFDTASALGATASVSGAIADIGLTTIHAHRLYDSGVINENQLRISGDISDTLLGMVHGQQAVVQSGIIGLRTADSGIYTADRIPFITSTRLVSSGIDSMMRSLPTYPTEINFPSLSEVKITSQIKKKELSDHQEKLDSMLKKINPELVEYRRGAWETFDKKGKDYIGQSTSSMRRLVDTLLHTLAPDDEVKNTDFYKTDQGNKDGKPTRKARLRHIVKFEEKGQSHLERLVHGIDSFLKVYDNLPTWNHAPLKQEEFVYGGIRCN</sequence>
<gene>
    <name evidence="2" type="ORF">UW07_C0047G0004</name>
</gene>
<evidence type="ECO:0000313" key="2">
    <source>
        <dbReference type="EMBL" id="KKT22035.1"/>
    </source>
</evidence>